<dbReference type="Proteomes" id="UP001177003">
    <property type="component" value="Chromosome 6"/>
</dbReference>
<gene>
    <name evidence="2" type="ORF">LSALG_LOCUS29208</name>
</gene>
<evidence type="ECO:0000256" key="1">
    <source>
        <dbReference type="SAM" id="MobiDB-lite"/>
    </source>
</evidence>
<sequence length="140" mass="16354">MLAVVILYEYNVRCLILQLIINEYSMRLVREEQGKQPQQFRERRRRKGKKEQKSVHQFQQQKVGSMEVKKVKKRIFFTVSPLPVVCPFLHPLCTFRNLPLTRSVALFFQILNPTSTPTSSPSVNAAVFEYSSEFLEIFTG</sequence>
<protein>
    <submittedName>
        <fullName evidence="2">Uncharacterized protein</fullName>
    </submittedName>
</protein>
<dbReference type="AlphaFoldDB" id="A0AA35ZCF8"/>
<proteinExistence type="predicted"/>
<dbReference type="EMBL" id="OX465082">
    <property type="protein sequence ID" value="CAI9289995.1"/>
    <property type="molecule type" value="Genomic_DNA"/>
</dbReference>
<evidence type="ECO:0000313" key="2">
    <source>
        <dbReference type="EMBL" id="CAI9289995.1"/>
    </source>
</evidence>
<name>A0AA35ZCF8_LACSI</name>
<organism evidence="2 3">
    <name type="scientific">Lactuca saligna</name>
    <name type="common">Willowleaf lettuce</name>
    <dbReference type="NCBI Taxonomy" id="75948"/>
    <lineage>
        <taxon>Eukaryota</taxon>
        <taxon>Viridiplantae</taxon>
        <taxon>Streptophyta</taxon>
        <taxon>Embryophyta</taxon>
        <taxon>Tracheophyta</taxon>
        <taxon>Spermatophyta</taxon>
        <taxon>Magnoliopsida</taxon>
        <taxon>eudicotyledons</taxon>
        <taxon>Gunneridae</taxon>
        <taxon>Pentapetalae</taxon>
        <taxon>asterids</taxon>
        <taxon>campanulids</taxon>
        <taxon>Asterales</taxon>
        <taxon>Asteraceae</taxon>
        <taxon>Cichorioideae</taxon>
        <taxon>Cichorieae</taxon>
        <taxon>Lactucinae</taxon>
        <taxon>Lactuca</taxon>
    </lineage>
</organism>
<evidence type="ECO:0000313" key="3">
    <source>
        <dbReference type="Proteomes" id="UP001177003"/>
    </source>
</evidence>
<accession>A0AA35ZCF8</accession>
<feature type="region of interest" description="Disordered" evidence="1">
    <location>
        <begin position="35"/>
        <end position="59"/>
    </location>
</feature>
<reference evidence="2" key="1">
    <citation type="submission" date="2023-04" db="EMBL/GenBank/DDBJ databases">
        <authorList>
            <person name="Vijverberg K."/>
            <person name="Xiong W."/>
            <person name="Schranz E."/>
        </authorList>
    </citation>
    <scope>NUCLEOTIDE SEQUENCE</scope>
</reference>
<keyword evidence="3" id="KW-1185">Reference proteome</keyword>